<sequence length="649" mass="70139">MELSSDESRILVIYTGGTIGMLIGSDGYSPEPHFLTQFLRSQARFHDPLQDSLFSNAGSSSTYREWSNTNSGRSSPSASDTTSAKLAQHTLSVRSTRKVGRDDFLIPAPSSNQGSSRQTGSTKIFKDVYECCLPSLVTPRSSTGQGGKRIRYAILEWLPLMDSSNIEIDDWIRIATEIELNYATFDAFVILHGTDTMAYTASALSFVLEDLGKTVILTGAQIPLSQLRNDAADNFLGALVVAGQYIIPECALFFNHTLYRGNRVSKISSYELNAYDSPNFPPLVKVGIDIVVNWMNVIRQTSLHRFKAHKKMSSNVATLRLFPGITVATVRAFLNPPIKGVVLETFGAGNAPQRPELADALREACNRGVVIVAISQCTRGAVSDAYEAGRKLLQAGVIPGGDMTPECALTKLSYLLSKPSLSVAGVRDLMGTPLRGELTRVTTKAHATQSAQTTMDEQIERIQGILSQVVRLSSRSNSIEPAVPSITVNLAEDSPSPWTWTAAEATSTEASLLPFVTHLAVARDDPRGLEFCLRTDSVGDVANCLDVSGRSPLHTAAINNSIKCVCMLLEKGALVHLRDSLGHTPLYYAARMKHGSIVDSLVSAGANLGGSDVEGGFADVAIRKALRHGDEGTIQVWQKSGISLERNMS</sequence>
<gene>
    <name evidence="1" type="ORF">BDM02DRAFT_3265722</name>
</gene>
<reference evidence="1" key="2">
    <citation type="journal article" date="2020" name="Nat. Commun.">
        <title>Large-scale genome sequencing of mycorrhizal fungi provides insights into the early evolution of symbiotic traits.</title>
        <authorList>
            <person name="Miyauchi S."/>
            <person name="Kiss E."/>
            <person name="Kuo A."/>
            <person name="Drula E."/>
            <person name="Kohler A."/>
            <person name="Sanchez-Garcia M."/>
            <person name="Morin E."/>
            <person name="Andreopoulos B."/>
            <person name="Barry K.W."/>
            <person name="Bonito G."/>
            <person name="Buee M."/>
            <person name="Carver A."/>
            <person name="Chen C."/>
            <person name="Cichocki N."/>
            <person name="Clum A."/>
            <person name="Culley D."/>
            <person name="Crous P.W."/>
            <person name="Fauchery L."/>
            <person name="Girlanda M."/>
            <person name="Hayes R.D."/>
            <person name="Keri Z."/>
            <person name="LaButti K."/>
            <person name="Lipzen A."/>
            <person name="Lombard V."/>
            <person name="Magnuson J."/>
            <person name="Maillard F."/>
            <person name="Murat C."/>
            <person name="Nolan M."/>
            <person name="Ohm R.A."/>
            <person name="Pangilinan J."/>
            <person name="Pereira M.F."/>
            <person name="Perotto S."/>
            <person name="Peter M."/>
            <person name="Pfister S."/>
            <person name="Riley R."/>
            <person name="Sitrit Y."/>
            <person name="Stielow J.B."/>
            <person name="Szollosi G."/>
            <person name="Zifcakova L."/>
            <person name="Stursova M."/>
            <person name="Spatafora J.W."/>
            <person name="Tedersoo L."/>
            <person name="Vaario L.M."/>
            <person name="Yamada A."/>
            <person name="Yan M."/>
            <person name="Wang P."/>
            <person name="Xu J."/>
            <person name="Bruns T."/>
            <person name="Baldrian P."/>
            <person name="Vilgalys R."/>
            <person name="Dunand C."/>
            <person name="Henrissat B."/>
            <person name="Grigoriev I.V."/>
            <person name="Hibbett D."/>
            <person name="Nagy L.G."/>
            <person name="Martin F.M."/>
        </authorList>
    </citation>
    <scope>NUCLEOTIDE SEQUENCE</scope>
    <source>
        <strain evidence="1">P2</strain>
    </source>
</reference>
<evidence type="ECO:0000313" key="1">
    <source>
        <dbReference type="EMBL" id="KAF9653069.1"/>
    </source>
</evidence>
<accession>A0ACB6ZU38</accession>
<evidence type="ECO:0000313" key="2">
    <source>
        <dbReference type="Proteomes" id="UP000886501"/>
    </source>
</evidence>
<keyword evidence="2" id="KW-1185">Reference proteome</keyword>
<dbReference type="Proteomes" id="UP000886501">
    <property type="component" value="Unassembled WGS sequence"/>
</dbReference>
<name>A0ACB6ZU38_THEGA</name>
<reference evidence="1" key="1">
    <citation type="submission" date="2019-10" db="EMBL/GenBank/DDBJ databases">
        <authorList>
            <consortium name="DOE Joint Genome Institute"/>
            <person name="Kuo A."/>
            <person name="Miyauchi S."/>
            <person name="Kiss E."/>
            <person name="Drula E."/>
            <person name="Kohler A."/>
            <person name="Sanchez-Garcia M."/>
            <person name="Andreopoulos B."/>
            <person name="Barry K.W."/>
            <person name="Bonito G."/>
            <person name="Buee M."/>
            <person name="Carver A."/>
            <person name="Chen C."/>
            <person name="Cichocki N."/>
            <person name="Clum A."/>
            <person name="Culley D."/>
            <person name="Crous P.W."/>
            <person name="Fauchery L."/>
            <person name="Girlanda M."/>
            <person name="Hayes R."/>
            <person name="Keri Z."/>
            <person name="Labutti K."/>
            <person name="Lipzen A."/>
            <person name="Lombard V."/>
            <person name="Magnuson J."/>
            <person name="Maillard F."/>
            <person name="Morin E."/>
            <person name="Murat C."/>
            <person name="Nolan M."/>
            <person name="Ohm R."/>
            <person name="Pangilinan J."/>
            <person name="Pereira M."/>
            <person name="Perotto S."/>
            <person name="Peter M."/>
            <person name="Riley R."/>
            <person name="Sitrit Y."/>
            <person name="Stielow B."/>
            <person name="Szollosi G."/>
            <person name="Zifcakova L."/>
            <person name="Stursova M."/>
            <person name="Spatafora J.W."/>
            <person name="Tedersoo L."/>
            <person name="Vaario L.-M."/>
            <person name="Yamada A."/>
            <person name="Yan M."/>
            <person name="Wang P."/>
            <person name="Xu J."/>
            <person name="Bruns T."/>
            <person name="Baldrian P."/>
            <person name="Vilgalys R."/>
            <person name="Henrissat B."/>
            <person name="Grigoriev I.V."/>
            <person name="Hibbett D."/>
            <person name="Nagy L.G."/>
            <person name="Martin F.M."/>
        </authorList>
    </citation>
    <scope>NUCLEOTIDE SEQUENCE</scope>
    <source>
        <strain evidence="1">P2</strain>
    </source>
</reference>
<organism evidence="1 2">
    <name type="scientific">Thelephora ganbajun</name>
    <name type="common">Ganba fungus</name>
    <dbReference type="NCBI Taxonomy" id="370292"/>
    <lineage>
        <taxon>Eukaryota</taxon>
        <taxon>Fungi</taxon>
        <taxon>Dikarya</taxon>
        <taxon>Basidiomycota</taxon>
        <taxon>Agaricomycotina</taxon>
        <taxon>Agaricomycetes</taxon>
        <taxon>Thelephorales</taxon>
        <taxon>Thelephoraceae</taxon>
        <taxon>Thelephora</taxon>
    </lineage>
</organism>
<dbReference type="EMBL" id="MU117965">
    <property type="protein sequence ID" value="KAF9653069.1"/>
    <property type="molecule type" value="Genomic_DNA"/>
</dbReference>
<comment type="caution">
    <text evidence="1">The sequence shown here is derived from an EMBL/GenBank/DDBJ whole genome shotgun (WGS) entry which is preliminary data.</text>
</comment>
<proteinExistence type="predicted"/>
<protein>
    <submittedName>
        <fullName evidence="1">Asparaginase-domain-containing protein</fullName>
    </submittedName>
</protein>